<feature type="compositionally biased region" description="Polar residues" evidence="1">
    <location>
        <begin position="850"/>
        <end position="863"/>
    </location>
</feature>
<feature type="compositionally biased region" description="Low complexity" evidence="1">
    <location>
        <begin position="125"/>
        <end position="142"/>
    </location>
</feature>
<feature type="compositionally biased region" description="Low complexity" evidence="1">
    <location>
        <begin position="13"/>
        <end position="27"/>
    </location>
</feature>
<feature type="compositionally biased region" description="Pro residues" evidence="1">
    <location>
        <begin position="268"/>
        <end position="281"/>
    </location>
</feature>
<reference evidence="2" key="1">
    <citation type="submission" date="2020-11" db="EMBL/GenBank/DDBJ databases">
        <authorList>
            <person name="Tran Van P."/>
        </authorList>
    </citation>
    <scope>NUCLEOTIDE SEQUENCE</scope>
</reference>
<feature type="compositionally biased region" description="Basic and acidic residues" evidence="1">
    <location>
        <begin position="475"/>
        <end position="486"/>
    </location>
</feature>
<dbReference type="EMBL" id="OB661435">
    <property type="protein sequence ID" value="CAD7228214.1"/>
    <property type="molecule type" value="Genomic_DNA"/>
</dbReference>
<protein>
    <submittedName>
        <fullName evidence="2">Uncharacterized protein</fullName>
    </submittedName>
</protein>
<feature type="region of interest" description="Disordered" evidence="1">
    <location>
        <begin position="791"/>
        <end position="811"/>
    </location>
</feature>
<feature type="region of interest" description="Disordered" evidence="1">
    <location>
        <begin position="1"/>
        <end position="551"/>
    </location>
</feature>
<dbReference type="AlphaFoldDB" id="A0A7R8WAX5"/>
<evidence type="ECO:0000256" key="1">
    <source>
        <dbReference type="SAM" id="MobiDB-lite"/>
    </source>
</evidence>
<dbReference type="PRINTS" id="PR01217">
    <property type="entry name" value="PRICHEXTENSN"/>
</dbReference>
<gene>
    <name evidence="2" type="ORF">CTOB1V02_LOCUS6103</name>
</gene>
<evidence type="ECO:0000313" key="2">
    <source>
        <dbReference type="EMBL" id="CAD7228214.1"/>
    </source>
</evidence>
<feature type="compositionally biased region" description="Basic and acidic residues" evidence="1">
    <location>
        <begin position="287"/>
        <end position="298"/>
    </location>
</feature>
<feature type="compositionally biased region" description="Low complexity" evidence="1">
    <location>
        <begin position="162"/>
        <end position="192"/>
    </location>
</feature>
<feature type="compositionally biased region" description="Pro residues" evidence="1">
    <location>
        <begin position="746"/>
        <end position="756"/>
    </location>
</feature>
<sequence length="990" mass="105726">MQKSSIGKAKTKSSVGDSSVSSDSLVDATGSRGASPDLPPPLTRPLSDAAMTGGGPKRPGSSMSVQTGYKKRPAPRPPSFIEGTKVVSNSSDASSGFHEGDRARSPDGFPSSNHSGPPQVAPTNLKGSLSTSSLSLASSSGGRSKRRAPPPPKVSHPTGTARSLSTPSSNTPPSAASPRRSTTLPASSSLPSPEEEATPIAPPSASSPSPSPSFSSEHSSTVSVSATDPSLPPSPRPADPVEGGQSPHTPPTPGPAHSLPHRNKRRAPLPPPLRSPTPNSPVLPASDRARPVPRERAPSDVPGLNPRPPMLRSDSVRSASGSESESPTSRGDLGKWSGVLTDLSAIGEEPVVTLPQNRANSKPDEEEQARTMSLSSEEEEDEPLSELPPPPRESPTPPPITAEETPSAGESPMPPPITTEKTPSAVESPTPPPTTAEETPSQRERQTPSPITAEEDKGVAEESVQPEEEIVNVFRNREAEDLDSSRVSDIFEELERSIGEEPPTPSPASSKKTDGGARTPSRLLETPSTGITTDSEEEEEDQVVASSSPLPRKQLSREDFFDVLIPPLPNDQFCSCKLNSERFSPIPSTVIKRDRAFPKDFEDPGMIRHADADYADDQWESVGSFYIQPGRVVEDLTLPVHEEMEVMEEDRMEEDEEEEERSLTPSIVAVAPPVEFKDPSPLPPSSSEGSEVEDDDFSPRPDSGASIQDSGVAELGSDRIRASSVSSCDSTSAPTSDGGMATPPKSATPPARPTAPKPNTAPARSISFQIRPYSSENVPRVVTVARDLPTSVPAEPVKPPGQPNPQVEEAASIVIRPYEPWKKTGLLVTKQDSGSDPLPNSEVREPLVTANMNRSKSIPSSTFPRPLKKQPESMIETSTFPRKSEPSSSGTPFGSRMMNRPWVVRKSNAFNKSGLLSSSTLDLSSRPKEFVPMDPALELERGRLSLRHVELPPWQQEEQEPSEPSTPSPKQSVEQETKQRTWDSPLLGRV</sequence>
<feature type="compositionally biased region" description="Low complexity" evidence="1">
    <location>
        <begin position="952"/>
        <end position="972"/>
    </location>
</feature>
<accession>A0A7R8WAX5</accession>
<feature type="compositionally biased region" description="Polar residues" evidence="1">
    <location>
        <begin position="875"/>
        <end position="892"/>
    </location>
</feature>
<feature type="compositionally biased region" description="Low complexity" evidence="1">
    <location>
        <begin position="722"/>
        <end position="745"/>
    </location>
</feature>
<feature type="region of interest" description="Disordered" evidence="1">
    <location>
        <begin position="849"/>
        <end position="899"/>
    </location>
</feature>
<feature type="compositionally biased region" description="Low complexity" evidence="1">
    <location>
        <begin position="203"/>
        <end position="229"/>
    </location>
</feature>
<feature type="region of interest" description="Disordered" evidence="1">
    <location>
        <begin position="948"/>
        <end position="990"/>
    </location>
</feature>
<feature type="compositionally biased region" description="Low complexity" evidence="1">
    <location>
        <begin position="312"/>
        <end position="330"/>
    </location>
</feature>
<proteinExistence type="predicted"/>
<organism evidence="2">
    <name type="scientific">Cyprideis torosa</name>
    <dbReference type="NCBI Taxonomy" id="163714"/>
    <lineage>
        <taxon>Eukaryota</taxon>
        <taxon>Metazoa</taxon>
        <taxon>Ecdysozoa</taxon>
        <taxon>Arthropoda</taxon>
        <taxon>Crustacea</taxon>
        <taxon>Oligostraca</taxon>
        <taxon>Ostracoda</taxon>
        <taxon>Podocopa</taxon>
        <taxon>Podocopida</taxon>
        <taxon>Cytherocopina</taxon>
        <taxon>Cytheroidea</taxon>
        <taxon>Cytherideidae</taxon>
        <taxon>Cyprideis</taxon>
    </lineage>
</organism>
<feature type="region of interest" description="Disordered" evidence="1">
    <location>
        <begin position="644"/>
        <end position="771"/>
    </location>
</feature>
<feature type="compositionally biased region" description="Acidic residues" evidence="1">
    <location>
        <begin position="645"/>
        <end position="660"/>
    </location>
</feature>
<feature type="compositionally biased region" description="Pro residues" evidence="1">
    <location>
        <begin position="386"/>
        <end position="400"/>
    </location>
</feature>
<name>A0A7R8WAX5_9CRUS</name>